<evidence type="ECO:0000313" key="2">
    <source>
        <dbReference type="Proteomes" id="UP001221898"/>
    </source>
</evidence>
<name>A0AAD7RN24_9TELE</name>
<evidence type="ECO:0000313" key="1">
    <source>
        <dbReference type="EMBL" id="KAJ8387085.1"/>
    </source>
</evidence>
<protein>
    <submittedName>
        <fullName evidence="1">Uncharacterized protein</fullName>
    </submittedName>
</protein>
<comment type="caution">
    <text evidence="1">The sequence shown here is derived from an EMBL/GenBank/DDBJ whole genome shotgun (WGS) entry which is preliminary data.</text>
</comment>
<gene>
    <name evidence="1" type="ORF">AAFF_G00160250</name>
</gene>
<organism evidence="1 2">
    <name type="scientific">Aldrovandia affinis</name>
    <dbReference type="NCBI Taxonomy" id="143900"/>
    <lineage>
        <taxon>Eukaryota</taxon>
        <taxon>Metazoa</taxon>
        <taxon>Chordata</taxon>
        <taxon>Craniata</taxon>
        <taxon>Vertebrata</taxon>
        <taxon>Euteleostomi</taxon>
        <taxon>Actinopterygii</taxon>
        <taxon>Neopterygii</taxon>
        <taxon>Teleostei</taxon>
        <taxon>Notacanthiformes</taxon>
        <taxon>Halosauridae</taxon>
        <taxon>Aldrovandia</taxon>
    </lineage>
</organism>
<accession>A0AAD7RN24</accession>
<keyword evidence="2" id="KW-1185">Reference proteome</keyword>
<reference evidence="1" key="1">
    <citation type="journal article" date="2023" name="Science">
        <title>Genome structures resolve the early diversification of teleost fishes.</title>
        <authorList>
            <person name="Parey E."/>
            <person name="Louis A."/>
            <person name="Montfort J."/>
            <person name="Bouchez O."/>
            <person name="Roques C."/>
            <person name="Iampietro C."/>
            <person name="Lluch J."/>
            <person name="Castinel A."/>
            <person name="Donnadieu C."/>
            <person name="Desvignes T."/>
            <person name="Floi Bucao C."/>
            <person name="Jouanno E."/>
            <person name="Wen M."/>
            <person name="Mejri S."/>
            <person name="Dirks R."/>
            <person name="Jansen H."/>
            <person name="Henkel C."/>
            <person name="Chen W.J."/>
            <person name="Zahm M."/>
            <person name="Cabau C."/>
            <person name="Klopp C."/>
            <person name="Thompson A.W."/>
            <person name="Robinson-Rechavi M."/>
            <person name="Braasch I."/>
            <person name="Lecointre G."/>
            <person name="Bobe J."/>
            <person name="Postlethwait J.H."/>
            <person name="Berthelot C."/>
            <person name="Roest Crollius H."/>
            <person name="Guiguen Y."/>
        </authorList>
    </citation>
    <scope>NUCLEOTIDE SEQUENCE</scope>
    <source>
        <strain evidence="1">NC1722</strain>
    </source>
</reference>
<proteinExistence type="predicted"/>
<dbReference type="EMBL" id="JAINUG010000217">
    <property type="protein sequence ID" value="KAJ8387085.1"/>
    <property type="molecule type" value="Genomic_DNA"/>
</dbReference>
<dbReference type="AlphaFoldDB" id="A0AAD7RN24"/>
<sequence>MTVRVRVEGESLGRARADLRRFPSWRGRAHGDTKALAPDRTARGHIRRLGTSGGGGSRCRGSDPFACGDTTPIHAPLQPDSGVLNTTPLLCHLHLDFEQNGHSKHKVPVSPSWWLEGGTVSNLISSGGFFVWVSLNILDIDILVGVIFDSMLTFRVTRPLPFPPDAPMLFTQGTLWV</sequence>
<dbReference type="Proteomes" id="UP001221898">
    <property type="component" value="Unassembled WGS sequence"/>
</dbReference>